<organism evidence="7 8">
    <name type="scientific">Microscilla marina ATCC 23134</name>
    <dbReference type="NCBI Taxonomy" id="313606"/>
    <lineage>
        <taxon>Bacteria</taxon>
        <taxon>Pseudomonadati</taxon>
        <taxon>Bacteroidota</taxon>
        <taxon>Cytophagia</taxon>
        <taxon>Cytophagales</taxon>
        <taxon>Microscillaceae</taxon>
        <taxon>Microscilla</taxon>
    </lineage>
</organism>
<dbReference type="GO" id="GO:0003700">
    <property type="term" value="F:DNA-binding transcription factor activity"/>
    <property type="evidence" value="ECO:0007669"/>
    <property type="project" value="InterPro"/>
</dbReference>
<dbReference type="eggNOG" id="COG0583">
    <property type="taxonomic scope" value="Bacteria"/>
</dbReference>
<evidence type="ECO:0000256" key="4">
    <source>
        <dbReference type="ARBA" id="ARBA00023159"/>
    </source>
</evidence>
<dbReference type="SUPFAM" id="SSF46785">
    <property type="entry name" value="Winged helix' DNA-binding domain"/>
    <property type="match status" value="1"/>
</dbReference>
<dbReference type="CDD" id="cd08411">
    <property type="entry name" value="PBP2_OxyR"/>
    <property type="match status" value="1"/>
</dbReference>
<dbReference type="OrthoDB" id="9803735at2"/>
<dbReference type="SUPFAM" id="SSF53850">
    <property type="entry name" value="Periplasmic binding protein-like II"/>
    <property type="match status" value="1"/>
</dbReference>
<comment type="caution">
    <text evidence="7">The sequence shown here is derived from an EMBL/GenBank/DDBJ whole genome shotgun (WGS) entry which is preliminary data.</text>
</comment>
<dbReference type="FunFam" id="1.10.10.10:FF:000001">
    <property type="entry name" value="LysR family transcriptional regulator"/>
    <property type="match status" value="1"/>
</dbReference>
<dbReference type="Pfam" id="PF00126">
    <property type="entry name" value="HTH_1"/>
    <property type="match status" value="1"/>
</dbReference>
<dbReference type="InterPro" id="IPR036390">
    <property type="entry name" value="WH_DNA-bd_sf"/>
</dbReference>
<evidence type="ECO:0000256" key="2">
    <source>
        <dbReference type="ARBA" id="ARBA00023015"/>
    </source>
</evidence>
<evidence type="ECO:0000313" key="8">
    <source>
        <dbReference type="Proteomes" id="UP000004095"/>
    </source>
</evidence>
<feature type="domain" description="HTH lysR-type" evidence="6">
    <location>
        <begin position="2"/>
        <end position="59"/>
    </location>
</feature>
<sequence length="313" mass="36043">MVSLIQLEYIVAVDTYRHFATAAEKCFVTQPTLSMQIKKMEEDLGVVVFDRSKQPVVPTDVGKLIIEQARNTLRESSKIQDIVQQFQNNVTGELKVGIIPTLAPYLLPLFVGSFTREYPSIQLQVYELLTEEIIDHLQKDLLDVGLLVTPLREKGMVEKPIFYEEIMVYTSKDHPILTNQQLRPKDIASEELWMLNDGHCFYNQVANLCGYQEQAQKQQTFNYRSGSLETLKKMVEVEGGFTLLPELATLDLPSGKQAQIRRFEPEKPLREVSLVYVRNFAKIKLLDLLFEHIAQNIPQDMHNKDKGKVTEWR</sequence>
<proteinExistence type="inferred from homology"/>
<evidence type="ECO:0000256" key="3">
    <source>
        <dbReference type="ARBA" id="ARBA00023125"/>
    </source>
</evidence>
<keyword evidence="3" id="KW-0238">DNA-binding</keyword>
<dbReference type="Pfam" id="PF03466">
    <property type="entry name" value="LysR_substrate"/>
    <property type="match status" value="1"/>
</dbReference>
<keyword evidence="8" id="KW-1185">Reference proteome</keyword>
<keyword evidence="5" id="KW-0804">Transcription</keyword>
<keyword evidence="4" id="KW-0010">Activator</keyword>
<evidence type="ECO:0000313" key="7">
    <source>
        <dbReference type="EMBL" id="EAY28803.1"/>
    </source>
</evidence>
<protein>
    <submittedName>
        <fullName evidence="7">Transcriptional regulator, LysR family</fullName>
    </submittedName>
</protein>
<evidence type="ECO:0000256" key="1">
    <source>
        <dbReference type="ARBA" id="ARBA00009437"/>
    </source>
</evidence>
<dbReference type="Gene3D" id="1.10.10.10">
    <property type="entry name" value="Winged helix-like DNA-binding domain superfamily/Winged helix DNA-binding domain"/>
    <property type="match status" value="1"/>
</dbReference>
<dbReference type="GO" id="GO:0003677">
    <property type="term" value="F:DNA binding"/>
    <property type="evidence" value="ECO:0007669"/>
    <property type="project" value="UniProtKB-KW"/>
</dbReference>
<dbReference type="InterPro" id="IPR000847">
    <property type="entry name" value="LysR_HTH_N"/>
</dbReference>
<gene>
    <name evidence="7" type="ORF">M23134_07901</name>
</gene>
<dbReference type="InterPro" id="IPR005119">
    <property type="entry name" value="LysR_subst-bd"/>
</dbReference>
<dbReference type="InterPro" id="IPR036388">
    <property type="entry name" value="WH-like_DNA-bd_sf"/>
</dbReference>
<dbReference type="PROSITE" id="PS50931">
    <property type="entry name" value="HTH_LYSR"/>
    <property type="match status" value="1"/>
</dbReference>
<dbReference type="PANTHER" id="PTHR30346">
    <property type="entry name" value="TRANSCRIPTIONAL DUAL REGULATOR HCAR-RELATED"/>
    <property type="match status" value="1"/>
</dbReference>
<dbReference type="RefSeq" id="WP_002697594.1">
    <property type="nucleotide sequence ID" value="NZ_AAWS01000014.1"/>
</dbReference>
<dbReference type="Gene3D" id="3.40.190.10">
    <property type="entry name" value="Periplasmic binding protein-like II"/>
    <property type="match status" value="2"/>
</dbReference>
<dbReference type="PANTHER" id="PTHR30346:SF26">
    <property type="entry name" value="HYDROGEN PEROXIDE-INDUCIBLE GENES ACTIVATOR"/>
    <property type="match status" value="1"/>
</dbReference>
<dbReference type="EMBL" id="AAWS01000014">
    <property type="protein sequence ID" value="EAY28803.1"/>
    <property type="molecule type" value="Genomic_DNA"/>
</dbReference>
<dbReference type="Proteomes" id="UP000004095">
    <property type="component" value="Unassembled WGS sequence"/>
</dbReference>
<dbReference type="PRINTS" id="PR00039">
    <property type="entry name" value="HTHLYSR"/>
</dbReference>
<keyword evidence="2" id="KW-0805">Transcription regulation</keyword>
<dbReference type="GO" id="GO:0032993">
    <property type="term" value="C:protein-DNA complex"/>
    <property type="evidence" value="ECO:0007669"/>
    <property type="project" value="TreeGrafter"/>
</dbReference>
<comment type="similarity">
    <text evidence="1">Belongs to the LysR transcriptional regulatory family.</text>
</comment>
<evidence type="ECO:0000259" key="6">
    <source>
        <dbReference type="PROSITE" id="PS50931"/>
    </source>
</evidence>
<evidence type="ECO:0000256" key="5">
    <source>
        <dbReference type="ARBA" id="ARBA00023163"/>
    </source>
</evidence>
<reference evidence="7 8" key="1">
    <citation type="submission" date="2007-01" db="EMBL/GenBank/DDBJ databases">
        <authorList>
            <person name="Haygood M."/>
            <person name="Podell S."/>
            <person name="Anderson C."/>
            <person name="Hopkinson B."/>
            <person name="Roe K."/>
            <person name="Barbeau K."/>
            <person name="Gaasterland T."/>
            <person name="Ferriera S."/>
            <person name="Johnson J."/>
            <person name="Kravitz S."/>
            <person name="Beeson K."/>
            <person name="Sutton G."/>
            <person name="Rogers Y.-H."/>
            <person name="Friedman R."/>
            <person name="Frazier M."/>
            <person name="Venter J.C."/>
        </authorList>
    </citation>
    <scope>NUCLEOTIDE SEQUENCE [LARGE SCALE GENOMIC DNA]</scope>
    <source>
        <strain evidence="7 8">ATCC 23134</strain>
    </source>
</reference>
<accession>A1ZLP9</accession>
<dbReference type="AlphaFoldDB" id="A1ZLP9"/>
<name>A1ZLP9_MICM2</name>